<reference evidence="2 3" key="1">
    <citation type="submission" date="2018-06" db="EMBL/GenBank/DDBJ databases">
        <title>Genomic Encyclopedia of Archaeal and Bacterial Type Strains, Phase II (KMG-II): from individual species to whole genera.</title>
        <authorList>
            <person name="Goeker M."/>
        </authorList>
    </citation>
    <scope>NUCLEOTIDE SEQUENCE [LARGE SCALE GENOMIC DNA]</scope>
    <source>
        <strain evidence="2 3">DSM 15361</strain>
    </source>
</reference>
<sequence length="79" mass="8928">MTEEPKKKKEKPLNNWAVFTGIAFQMAVVITGGVLLGIWLDKKIENKYSAFTISCSLLGVFVALYQVYKTVKDLDNDKK</sequence>
<dbReference type="RefSeq" id="WP_111539902.1">
    <property type="nucleotide sequence ID" value="NZ_QKYV01000001.1"/>
</dbReference>
<keyword evidence="1" id="KW-1133">Transmembrane helix</keyword>
<evidence type="ECO:0000313" key="2">
    <source>
        <dbReference type="EMBL" id="PZW44241.1"/>
    </source>
</evidence>
<accession>A0A2W7IBJ1</accession>
<keyword evidence="1" id="KW-0472">Membrane</keyword>
<evidence type="ECO:0000256" key="1">
    <source>
        <dbReference type="SAM" id="Phobius"/>
    </source>
</evidence>
<name>A0A2W7IBJ1_9FLAO</name>
<protein>
    <submittedName>
        <fullName evidence="2">Putative F0F1-ATPase subunit (Ca2+/Mg2+ transporter)</fullName>
    </submittedName>
</protein>
<keyword evidence="1" id="KW-0812">Transmembrane</keyword>
<dbReference type="Proteomes" id="UP000249542">
    <property type="component" value="Unassembled WGS sequence"/>
</dbReference>
<gene>
    <name evidence="2" type="ORF">LX95_00575</name>
</gene>
<keyword evidence="3" id="KW-1185">Reference proteome</keyword>
<dbReference type="AlphaFoldDB" id="A0A2W7IBJ1"/>
<organism evidence="2 3">
    <name type="scientific">Mesonia algae</name>
    <dbReference type="NCBI Taxonomy" id="213248"/>
    <lineage>
        <taxon>Bacteria</taxon>
        <taxon>Pseudomonadati</taxon>
        <taxon>Bacteroidota</taxon>
        <taxon>Flavobacteriia</taxon>
        <taxon>Flavobacteriales</taxon>
        <taxon>Flavobacteriaceae</taxon>
        <taxon>Mesonia</taxon>
    </lineage>
</organism>
<feature type="transmembrane region" description="Helical" evidence="1">
    <location>
        <begin position="16"/>
        <end position="36"/>
    </location>
</feature>
<evidence type="ECO:0000313" key="3">
    <source>
        <dbReference type="Proteomes" id="UP000249542"/>
    </source>
</evidence>
<proteinExistence type="predicted"/>
<dbReference type="EMBL" id="QKYV01000001">
    <property type="protein sequence ID" value="PZW44241.1"/>
    <property type="molecule type" value="Genomic_DNA"/>
</dbReference>
<dbReference type="InterPro" id="IPR032820">
    <property type="entry name" value="ATPase_put"/>
</dbReference>
<dbReference type="Pfam" id="PF09527">
    <property type="entry name" value="ATPase_gene1"/>
    <property type="match status" value="1"/>
</dbReference>
<feature type="transmembrane region" description="Helical" evidence="1">
    <location>
        <begin position="48"/>
        <end position="68"/>
    </location>
</feature>
<comment type="caution">
    <text evidence="2">The sequence shown here is derived from an EMBL/GenBank/DDBJ whole genome shotgun (WGS) entry which is preliminary data.</text>
</comment>